<evidence type="ECO:0000313" key="2">
    <source>
        <dbReference type="EMBL" id="GHO84985.1"/>
    </source>
</evidence>
<sequence length="64" mass="7044">MRSLLLSGEDEHAPGMLTTRSLKRGNKRPQRAAPTMVVAFIVTASSARDGRTYQAGSIRRPMML</sequence>
<comment type="caution">
    <text evidence="2">The sequence shown here is derived from an EMBL/GenBank/DDBJ whole genome shotgun (WGS) entry which is preliminary data.</text>
</comment>
<keyword evidence="3" id="KW-1185">Reference proteome</keyword>
<evidence type="ECO:0000313" key="3">
    <source>
        <dbReference type="Proteomes" id="UP000635565"/>
    </source>
</evidence>
<reference evidence="2 3" key="1">
    <citation type="journal article" date="2021" name="Int. J. Syst. Evol. Microbiol.">
        <title>Reticulibacter mediterranei gen. nov., sp. nov., within the new family Reticulibacteraceae fam. nov., and Ktedonospora formicarum gen. nov., sp. nov., Ktedonobacter robiniae sp. nov., Dictyobacter formicarum sp. nov. and Dictyobacter arantiisoli sp. nov., belonging to the class Ktedonobacteria.</title>
        <authorList>
            <person name="Yabe S."/>
            <person name="Zheng Y."/>
            <person name="Wang C.M."/>
            <person name="Sakai Y."/>
            <person name="Abe K."/>
            <person name="Yokota A."/>
            <person name="Donadio S."/>
            <person name="Cavaletti L."/>
            <person name="Monciardini P."/>
        </authorList>
    </citation>
    <scope>NUCLEOTIDE SEQUENCE [LARGE SCALE GENOMIC DNA]</scope>
    <source>
        <strain evidence="2 3">SOSP1-9</strain>
    </source>
</reference>
<proteinExistence type="predicted"/>
<organism evidence="2 3">
    <name type="scientific">Dictyobacter formicarum</name>
    <dbReference type="NCBI Taxonomy" id="2778368"/>
    <lineage>
        <taxon>Bacteria</taxon>
        <taxon>Bacillati</taxon>
        <taxon>Chloroflexota</taxon>
        <taxon>Ktedonobacteria</taxon>
        <taxon>Ktedonobacterales</taxon>
        <taxon>Dictyobacteraceae</taxon>
        <taxon>Dictyobacter</taxon>
    </lineage>
</organism>
<name>A0ABQ3VG44_9CHLR</name>
<gene>
    <name evidence="2" type="ORF">KSZ_29910</name>
</gene>
<accession>A0ABQ3VG44</accession>
<dbReference type="Proteomes" id="UP000635565">
    <property type="component" value="Unassembled WGS sequence"/>
</dbReference>
<dbReference type="EMBL" id="BNJJ01000007">
    <property type="protein sequence ID" value="GHO84985.1"/>
    <property type="molecule type" value="Genomic_DNA"/>
</dbReference>
<feature type="region of interest" description="Disordered" evidence="1">
    <location>
        <begin position="1"/>
        <end position="30"/>
    </location>
</feature>
<feature type="compositionally biased region" description="Basic residues" evidence="1">
    <location>
        <begin position="21"/>
        <end position="30"/>
    </location>
</feature>
<protein>
    <submittedName>
        <fullName evidence="2">Uncharacterized protein</fullName>
    </submittedName>
</protein>
<evidence type="ECO:0000256" key="1">
    <source>
        <dbReference type="SAM" id="MobiDB-lite"/>
    </source>
</evidence>